<keyword evidence="2" id="KW-1185">Reference proteome</keyword>
<evidence type="ECO:0000313" key="1">
    <source>
        <dbReference type="EMBL" id="KAG9225023.1"/>
    </source>
</evidence>
<reference evidence="1 2" key="1">
    <citation type="journal article" date="2021" name="Appl. Environ. Microbiol.">
        <title>Genetic linkage and physical mapping for an oyster mushroom Pleurotus cornucopiae and QTL analysis for the trait cap color.</title>
        <authorList>
            <person name="Zhang Y."/>
            <person name="Gao W."/>
            <person name="Sonnenberg A."/>
            <person name="Chen Q."/>
            <person name="Zhang J."/>
            <person name="Huang C."/>
        </authorList>
    </citation>
    <scope>NUCLEOTIDE SEQUENCE [LARGE SCALE GENOMIC DNA]</scope>
    <source>
        <strain evidence="1">CCMSSC00406</strain>
    </source>
</reference>
<proteinExistence type="predicted"/>
<protein>
    <submittedName>
        <fullName evidence="1">Uncharacterized protein</fullName>
    </submittedName>
</protein>
<organism evidence="1 2">
    <name type="scientific">Pleurotus cornucopiae</name>
    <name type="common">Cornucopia mushroom</name>
    <dbReference type="NCBI Taxonomy" id="5321"/>
    <lineage>
        <taxon>Eukaryota</taxon>
        <taxon>Fungi</taxon>
        <taxon>Dikarya</taxon>
        <taxon>Basidiomycota</taxon>
        <taxon>Agaricomycotina</taxon>
        <taxon>Agaricomycetes</taxon>
        <taxon>Agaricomycetidae</taxon>
        <taxon>Agaricales</taxon>
        <taxon>Pleurotineae</taxon>
        <taxon>Pleurotaceae</taxon>
        <taxon>Pleurotus</taxon>
    </lineage>
</organism>
<sequence>MPNLQVCRQFAAAGTCTYGARCRFQHIQGTTTQSPPQASPHPAARRRRRSKKKRTPAPSASVTPRTNFSAFFANYTGFDYNPENSAIPEFYRLCRFMGWGGYNPDREEAHEAFKDALVKEFNDIYGTDENDINSWHKICVVVGLDPLPDTLEEARDKVLTRYINLIDLVDNPTGRVHGFGSVEELRQYTIVTKKYFPKENAEIGGLVGAAARAAAEAASNVLTAHEYYTDP</sequence>
<evidence type="ECO:0000313" key="2">
    <source>
        <dbReference type="Proteomes" id="UP000824881"/>
    </source>
</evidence>
<accession>A0ACB7J3A1</accession>
<gene>
    <name evidence="1" type="ORF">CCMSSC00406_0001826</name>
</gene>
<dbReference type="Proteomes" id="UP000824881">
    <property type="component" value="Unassembled WGS sequence"/>
</dbReference>
<name>A0ACB7J3A1_PLECO</name>
<comment type="caution">
    <text evidence="1">The sequence shown here is derived from an EMBL/GenBank/DDBJ whole genome shotgun (WGS) entry which is preliminary data.</text>
</comment>
<dbReference type="EMBL" id="WQMT02000003">
    <property type="protein sequence ID" value="KAG9225023.1"/>
    <property type="molecule type" value="Genomic_DNA"/>
</dbReference>